<dbReference type="EMBL" id="CAJVPP010002878">
    <property type="protein sequence ID" value="CAG8614329.1"/>
    <property type="molecule type" value="Genomic_DNA"/>
</dbReference>
<evidence type="ECO:0000313" key="2">
    <source>
        <dbReference type="Proteomes" id="UP000789375"/>
    </source>
</evidence>
<comment type="caution">
    <text evidence="1">The sequence shown here is derived from an EMBL/GenBank/DDBJ whole genome shotgun (WGS) entry which is preliminary data.</text>
</comment>
<reference evidence="1" key="1">
    <citation type="submission" date="2021-06" db="EMBL/GenBank/DDBJ databases">
        <authorList>
            <person name="Kallberg Y."/>
            <person name="Tangrot J."/>
            <person name="Rosling A."/>
        </authorList>
    </citation>
    <scope>NUCLEOTIDE SEQUENCE</scope>
    <source>
        <strain evidence="1">87-6 pot B 2015</strain>
    </source>
</reference>
<keyword evidence="2" id="KW-1185">Reference proteome</keyword>
<evidence type="ECO:0000313" key="1">
    <source>
        <dbReference type="EMBL" id="CAG8614329.1"/>
    </source>
</evidence>
<sequence>MYLYIPERKFWYEKRKNVIIYENMNLRIDNRREHNSPKVYPTTDVNLAIYYCRGRNPNDTIIFTYILEYYYLFYAEYVTNLLKTVSDAYTLCKILKYETYISILKNMLMIKSSKHPNDSQTLLEL</sequence>
<dbReference type="Proteomes" id="UP000789375">
    <property type="component" value="Unassembled WGS sequence"/>
</dbReference>
<gene>
    <name evidence="1" type="ORF">FMOSSE_LOCUS9637</name>
</gene>
<proteinExistence type="predicted"/>
<name>A0A9N9CX56_FUNMO</name>
<dbReference type="AlphaFoldDB" id="A0A9N9CX56"/>
<organism evidence="1 2">
    <name type="scientific">Funneliformis mosseae</name>
    <name type="common">Endomycorrhizal fungus</name>
    <name type="synonym">Glomus mosseae</name>
    <dbReference type="NCBI Taxonomy" id="27381"/>
    <lineage>
        <taxon>Eukaryota</taxon>
        <taxon>Fungi</taxon>
        <taxon>Fungi incertae sedis</taxon>
        <taxon>Mucoromycota</taxon>
        <taxon>Glomeromycotina</taxon>
        <taxon>Glomeromycetes</taxon>
        <taxon>Glomerales</taxon>
        <taxon>Glomeraceae</taxon>
        <taxon>Funneliformis</taxon>
    </lineage>
</organism>
<accession>A0A9N9CX56</accession>
<protein>
    <submittedName>
        <fullName evidence="1">7415_t:CDS:1</fullName>
    </submittedName>
</protein>